<evidence type="ECO:0000256" key="6">
    <source>
        <dbReference type="HAMAP-Rule" id="MF_03056"/>
    </source>
</evidence>
<name>A0A9W8I7Z9_9FUNG</name>
<proteinExistence type="inferred from homology"/>
<evidence type="ECO:0000256" key="4">
    <source>
        <dbReference type="ARBA" id="ARBA00022737"/>
    </source>
</evidence>
<dbReference type="PANTHER" id="PTHR16288">
    <property type="entry name" value="WD40 REPEAT PROTEIN 4"/>
    <property type="match status" value="1"/>
</dbReference>
<comment type="pathway">
    <text evidence="6">tRNA modification; N(7)-methylguanine-tRNA biosynthesis.</text>
</comment>
<dbReference type="EMBL" id="JANBUW010000174">
    <property type="protein sequence ID" value="KAJ2848387.1"/>
    <property type="molecule type" value="Genomic_DNA"/>
</dbReference>
<evidence type="ECO:0000256" key="7">
    <source>
        <dbReference type="PROSITE-ProRule" id="PRU00221"/>
    </source>
</evidence>
<dbReference type="Proteomes" id="UP001139887">
    <property type="component" value="Unassembled WGS sequence"/>
</dbReference>
<evidence type="ECO:0000313" key="8">
    <source>
        <dbReference type="EMBL" id="KAJ2848387.1"/>
    </source>
</evidence>
<comment type="subcellular location">
    <subcellularLocation>
        <location evidence="1 6">Nucleus</location>
    </subcellularLocation>
</comment>
<dbReference type="GO" id="GO:0005829">
    <property type="term" value="C:cytosol"/>
    <property type="evidence" value="ECO:0007669"/>
    <property type="project" value="TreeGrafter"/>
</dbReference>
<comment type="similarity">
    <text evidence="6">Belongs to the WD repeat TRM82 family.</text>
</comment>
<reference evidence="8" key="1">
    <citation type="submission" date="2022-07" db="EMBL/GenBank/DDBJ databases">
        <title>Phylogenomic reconstructions and comparative analyses of Kickxellomycotina fungi.</title>
        <authorList>
            <person name="Reynolds N.K."/>
            <person name="Stajich J.E."/>
            <person name="Barry K."/>
            <person name="Grigoriev I.V."/>
            <person name="Crous P."/>
            <person name="Smith M.E."/>
        </authorList>
    </citation>
    <scope>NUCLEOTIDE SEQUENCE</scope>
    <source>
        <strain evidence="8">NRRL 1566</strain>
    </source>
</reference>
<keyword evidence="5 6" id="KW-0539">Nucleus</keyword>
<accession>A0A9W8I7Z9</accession>
<comment type="function">
    <text evidence="6">Required for the formation of N(7)-methylguanine at position 46 (m7G46) in tRNA. In the complex, it is required to stabilize and induce conformational changes of the catalytic subunit.</text>
</comment>
<dbReference type="Gene3D" id="2.130.10.10">
    <property type="entry name" value="YVTN repeat-like/Quinoprotein amine dehydrogenase"/>
    <property type="match status" value="2"/>
</dbReference>
<dbReference type="InterPro" id="IPR001680">
    <property type="entry name" value="WD40_rpt"/>
</dbReference>
<dbReference type="InterPro" id="IPR019775">
    <property type="entry name" value="WD40_repeat_CS"/>
</dbReference>
<sequence length="378" mass="40889">MVRSPITHVETSSQGLIALVCDSNFHVTNSSGTLVASTSSDQNGVKRIEEPGRGPIVAVAFSQDGSMFAACTNEKNVAIYSVDTWSARRTLCIAKRATALAFDLDGSYLLIADKFGEVYRASTSASDADCKPDLLLGHVSIVCDVKVTFTQPSRVLTCDRDEKLRVSKYPNSYNIQSFGLGHKEFVTSIATAQFAPACAVTGSGDGTIRLWEIESGQLLQTIQLDQILHKYYQDGRAQCGVDSFEDRNASMERYGVLRVRAVESMRAFVAAVERIPAVVVLPFNNLLENIHTIDIDRAPTDIAVAGSQAVVSFVPSVANGGSASDDLVVVLELADNGTKAKDLTSSLNAIPTQQVEQVSPIPSIYVWGNKMYMEHPKE</sequence>
<dbReference type="AlphaFoldDB" id="A0A9W8I7Z9"/>
<evidence type="ECO:0000256" key="3">
    <source>
        <dbReference type="ARBA" id="ARBA00022694"/>
    </source>
</evidence>
<dbReference type="OrthoDB" id="339900at2759"/>
<dbReference type="GO" id="GO:0106004">
    <property type="term" value="P:tRNA (guanine-N7)-methylation"/>
    <property type="evidence" value="ECO:0007669"/>
    <property type="project" value="UniProtKB-UniRule"/>
</dbReference>
<dbReference type="SMART" id="SM00320">
    <property type="entry name" value="WD40"/>
    <property type="match status" value="3"/>
</dbReference>
<dbReference type="PROSITE" id="PS00678">
    <property type="entry name" value="WD_REPEATS_1"/>
    <property type="match status" value="1"/>
</dbReference>
<keyword evidence="3 6" id="KW-0819">tRNA processing</keyword>
<evidence type="ECO:0000313" key="9">
    <source>
        <dbReference type="Proteomes" id="UP001139887"/>
    </source>
</evidence>
<dbReference type="PANTHER" id="PTHR16288:SF0">
    <property type="entry name" value="TRNA (GUANINE-N(7)-)-METHYLTRANSFERASE NON-CATALYTIC SUBUNIT WDR4"/>
    <property type="match status" value="1"/>
</dbReference>
<evidence type="ECO:0000256" key="1">
    <source>
        <dbReference type="ARBA" id="ARBA00004123"/>
    </source>
</evidence>
<dbReference type="SUPFAM" id="SSF50978">
    <property type="entry name" value="WD40 repeat-like"/>
    <property type="match status" value="1"/>
</dbReference>
<dbReference type="GO" id="GO:0005634">
    <property type="term" value="C:nucleus"/>
    <property type="evidence" value="ECO:0007669"/>
    <property type="project" value="UniProtKB-SubCell"/>
</dbReference>
<dbReference type="GO" id="GO:0043527">
    <property type="term" value="C:tRNA methyltransferase complex"/>
    <property type="evidence" value="ECO:0007669"/>
    <property type="project" value="TreeGrafter"/>
</dbReference>
<keyword evidence="9" id="KW-1185">Reference proteome</keyword>
<comment type="caution">
    <text evidence="8">The sequence shown here is derived from an EMBL/GenBank/DDBJ whole genome shotgun (WGS) entry which is preliminary data.</text>
</comment>
<dbReference type="InterPro" id="IPR036322">
    <property type="entry name" value="WD40_repeat_dom_sf"/>
</dbReference>
<dbReference type="HAMAP" id="MF_03056">
    <property type="entry name" value="TRM82"/>
    <property type="match status" value="1"/>
</dbReference>
<keyword evidence="4 6" id="KW-0677">Repeat</keyword>
<dbReference type="Pfam" id="PF00400">
    <property type="entry name" value="WD40"/>
    <property type="match status" value="2"/>
</dbReference>
<dbReference type="InterPro" id="IPR028884">
    <property type="entry name" value="Trm82"/>
</dbReference>
<organism evidence="8 9">
    <name type="scientific">Coemansia brasiliensis</name>
    <dbReference type="NCBI Taxonomy" id="2650707"/>
    <lineage>
        <taxon>Eukaryota</taxon>
        <taxon>Fungi</taxon>
        <taxon>Fungi incertae sedis</taxon>
        <taxon>Zoopagomycota</taxon>
        <taxon>Kickxellomycotina</taxon>
        <taxon>Kickxellomycetes</taxon>
        <taxon>Kickxellales</taxon>
        <taxon>Kickxellaceae</taxon>
        <taxon>Coemansia</taxon>
    </lineage>
</organism>
<dbReference type="PROSITE" id="PS50082">
    <property type="entry name" value="WD_REPEATS_2"/>
    <property type="match status" value="1"/>
</dbReference>
<evidence type="ECO:0000256" key="5">
    <source>
        <dbReference type="ARBA" id="ARBA00023242"/>
    </source>
</evidence>
<feature type="repeat" description="WD" evidence="7">
    <location>
        <begin position="179"/>
        <end position="221"/>
    </location>
</feature>
<keyword evidence="2 6" id="KW-0853">WD repeat</keyword>
<protein>
    <submittedName>
        <fullName evidence="8">tRNA (Guanine-N(7)-)-methyltransferase non-catalytic subunit trm82</fullName>
    </submittedName>
</protein>
<dbReference type="InterPro" id="IPR015943">
    <property type="entry name" value="WD40/YVTN_repeat-like_dom_sf"/>
</dbReference>
<gene>
    <name evidence="8" type="primary">TRM82</name>
    <name evidence="8" type="ORF">IWW36_003326</name>
</gene>
<evidence type="ECO:0000256" key="2">
    <source>
        <dbReference type="ARBA" id="ARBA00022574"/>
    </source>
</evidence>